<feature type="compositionally biased region" description="Polar residues" evidence="1">
    <location>
        <begin position="197"/>
        <end position="214"/>
    </location>
</feature>
<proteinExistence type="predicted"/>
<name>A0AAV4JKP8_9GAST</name>
<keyword evidence="2" id="KW-0812">Transmembrane</keyword>
<accession>A0AAV4JKP8</accession>
<dbReference type="AlphaFoldDB" id="A0AAV4JKP8"/>
<gene>
    <name evidence="3" type="ORF">ElyMa_005074800</name>
</gene>
<evidence type="ECO:0000256" key="1">
    <source>
        <dbReference type="SAM" id="MobiDB-lite"/>
    </source>
</evidence>
<dbReference type="Proteomes" id="UP000762676">
    <property type="component" value="Unassembled WGS sequence"/>
</dbReference>
<comment type="caution">
    <text evidence="3">The sequence shown here is derived from an EMBL/GenBank/DDBJ whole genome shotgun (WGS) entry which is preliminary data.</text>
</comment>
<evidence type="ECO:0000256" key="2">
    <source>
        <dbReference type="SAM" id="Phobius"/>
    </source>
</evidence>
<reference evidence="3 4" key="1">
    <citation type="journal article" date="2021" name="Elife">
        <title>Chloroplast acquisition without the gene transfer in kleptoplastic sea slugs, Plakobranchus ocellatus.</title>
        <authorList>
            <person name="Maeda T."/>
            <person name="Takahashi S."/>
            <person name="Yoshida T."/>
            <person name="Shimamura S."/>
            <person name="Takaki Y."/>
            <person name="Nagai Y."/>
            <person name="Toyoda A."/>
            <person name="Suzuki Y."/>
            <person name="Arimoto A."/>
            <person name="Ishii H."/>
            <person name="Satoh N."/>
            <person name="Nishiyama T."/>
            <person name="Hasebe M."/>
            <person name="Maruyama T."/>
            <person name="Minagawa J."/>
            <person name="Obokata J."/>
            <person name="Shigenobu S."/>
        </authorList>
    </citation>
    <scope>NUCLEOTIDE SEQUENCE [LARGE SCALE GENOMIC DNA]</scope>
</reference>
<feature type="transmembrane region" description="Helical" evidence="2">
    <location>
        <begin position="157"/>
        <end position="181"/>
    </location>
</feature>
<keyword evidence="2" id="KW-1133">Transmembrane helix</keyword>
<feature type="region of interest" description="Disordered" evidence="1">
    <location>
        <begin position="194"/>
        <end position="214"/>
    </location>
</feature>
<feature type="region of interest" description="Disordered" evidence="1">
    <location>
        <begin position="32"/>
        <end position="152"/>
    </location>
</feature>
<feature type="compositionally biased region" description="Basic and acidic residues" evidence="1">
    <location>
        <begin position="101"/>
        <end position="145"/>
    </location>
</feature>
<keyword evidence="4" id="KW-1185">Reference proteome</keyword>
<evidence type="ECO:0000313" key="3">
    <source>
        <dbReference type="EMBL" id="GFS21141.1"/>
    </source>
</evidence>
<protein>
    <recommendedName>
        <fullName evidence="5">Syndecan/Neurexin domain-containing protein</fullName>
    </recommendedName>
</protein>
<feature type="compositionally biased region" description="Basic and acidic residues" evidence="1">
    <location>
        <begin position="79"/>
        <end position="93"/>
    </location>
</feature>
<evidence type="ECO:0000313" key="4">
    <source>
        <dbReference type="Proteomes" id="UP000762676"/>
    </source>
</evidence>
<evidence type="ECO:0008006" key="5">
    <source>
        <dbReference type="Google" id="ProtNLM"/>
    </source>
</evidence>
<organism evidence="3 4">
    <name type="scientific">Elysia marginata</name>
    <dbReference type="NCBI Taxonomy" id="1093978"/>
    <lineage>
        <taxon>Eukaryota</taxon>
        <taxon>Metazoa</taxon>
        <taxon>Spiralia</taxon>
        <taxon>Lophotrochozoa</taxon>
        <taxon>Mollusca</taxon>
        <taxon>Gastropoda</taxon>
        <taxon>Heterobranchia</taxon>
        <taxon>Euthyneura</taxon>
        <taxon>Panpulmonata</taxon>
        <taxon>Sacoglossa</taxon>
        <taxon>Placobranchoidea</taxon>
        <taxon>Plakobranchidae</taxon>
        <taxon>Elysia</taxon>
    </lineage>
</organism>
<keyword evidence="2" id="KW-0472">Membrane</keyword>
<dbReference type="EMBL" id="BMAT01010151">
    <property type="protein sequence ID" value="GFS21141.1"/>
    <property type="molecule type" value="Genomic_DNA"/>
</dbReference>
<sequence length="214" mass="22320">MVIFEIIPAKNSVTKPLNVGFTDIKIKVFPEDGEEPLSTESPKAKSTATTDTVTGGGDGSTAKGNDGTTTGGWDGSTAKGKDDTTDGGDKTATTDEDEDNADTKGTTEKKTSETEGNEGKKAETETETEDTKEKEAGNGNTDKKKGGGGGSGSNTGVIVGSIFGVLIGLALIGAAVWWFYFRSNAGEHGRYVEKLENGSSQSEPRSYQNVTYTP</sequence>